<gene>
    <name evidence="2" type="ORF">VE01_06842</name>
</gene>
<evidence type="ECO:0000313" key="2">
    <source>
        <dbReference type="EMBL" id="OBT96177.2"/>
    </source>
</evidence>
<evidence type="ECO:0000256" key="1">
    <source>
        <dbReference type="SAM" id="MobiDB-lite"/>
    </source>
</evidence>
<feature type="region of interest" description="Disordered" evidence="1">
    <location>
        <begin position="389"/>
        <end position="445"/>
    </location>
</feature>
<dbReference type="Proteomes" id="UP000091956">
    <property type="component" value="Unassembled WGS sequence"/>
</dbReference>
<dbReference type="AlphaFoldDB" id="A0A1B8GJZ8"/>
<sequence length="445" mass="48412">MCVKEFIGFNCGHCALPTLRGCPIVSQSPHFPYCRYPGERPIIVPENCPSCARVVWNQRTLAKEESHREMHYRLGREECVFGGEKGGCETRFDIDIERELGGGGRQIRHAGYERVPAPGQMQIMEMPSGNAERSGGGIGATTMGRKVSKKDRRKSSREIEDAIARVEARFAAINLESSRRAAIEDALRSAGHAYVVAPSRSNNDSEILAQQTRLGAASGPSMETEYQMSNYHIPRNRSGPGQLSSSDYSSLHFGPQVPPGNAYIGYQFGNEAAGHEALPGANLNNAKEEYDSGRQLHEARLPGEGKVAVQNYIGTTKYYPDEDQYRSASGDEMIANVKYNPGGVVPRGPRAKQEKSIQFRGAAQQFTSQMSPSNFSDPALGMSAPPMDGFRDSQSTPSAPHVLPMGPPASVSHPIFDGVNEYSPPNRPYRGPAIVSSDMANTGDT</sequence>
<organism evidence="2 3">
    <name type="scientific">Pseudogymnoascus verrucosus</name>
    <dbReference type="NCBI Taxonomy" id="342668"/>
    <lineage>
        <taxon>Eukaryota</taxon>
        <taxon>Fungi</taxon>
        <taxon>Dikarya</taxon>
        <taxon>Ascomycota</taxon>
        <taxon>Pezizomycotina</taxon>
        <taxon>Leotiomycetes</taxon>
        <taxon>Thelebolales</taxon>
        <taxon>Thelebolaceae</taxon>
        <taxon>Pseudogymnoascus</taxon>
    </lineage>
</organism>
<reference evidence="2 3" key="1">
    <citation type="submission" date="2016-03" db="EMBL/GenBank/DDBJ databases">
        <title>Comparative genomics of Pseudogymnoascus destructans, the fungus causing white-nose syndrome of bats.</title>
        <authorList>
            <person name="Palmer J.M."/>
            <person name="Drees K.P."/>
            <person name="Foster J.T."/>
            <person name="Lindner D.L."/>
        </authorList>
    </citation>
    <scope>NUCLEOTIDE SEQUENCE [LARGE SCALE GENOMIC DNA]</scope>
    <source>
        <strain evidence="2 3">UAMH 10579</strain>
    </source>
</reference>
<dbReference type="GeneID" id="28840228"/>
<dbReference type="EMBL" id="KV460230">
    <property type="protein sequence ID" value="OBT96177.2"/>
    <property type="molecule type" value="Genomic_DNA"/>
</dbReference>
<reference evidence="3" key="2">
    <citation type="journal article" date="2018" name="Nat. Commun.">
        <title>Extreme sensitivity to ultraviolet light in the fungal pathogen causing white-nose syndrome of bats.</title>
        <authorList>
            <person name="Palmer J.M."/>
            <person name="Drees K.P."/>
            <person name="Foster J.T."/>
            <person name="Lindner D.L."/>
        </authorList>
    </citation>
    <scope>NUCLEOTIDE SEQUENCE [LARGE SCALE GENOMIC DNA]</scope>
    <source>
        <strain evidence="3">UAMH 10579</strain>
    </source>
</reference>
<proteinExistence type="predicted"/>
<dbReference type="RefSeq" id="XP_018129910.2">
    <property type="nucleotide sequence ID" value="XM_018276281.2"/>
</dbReference>
<accession>A0A1B8GJZ8</accession>
<dbReference type="STRING" id="342668.A0A1B8GJZ8"/>
<keyword evidence="3" id="KW-1185">Reference proteome</keyword>
<name>A0A1B8GJZ8_9PEZI</name>
<feature type="region of interest" description="Disordered" evidence="1">
    <location>
        <begin position="129"/>
        <end position="154"/>
    </location>
</feature>
<protein>
    <submittedName>
        <fullName evidence="2">Uncharacterized protein</fullName>
    </submittedName>
</protein>
<evidence type="ECO:0000313" key="3">
    <source>
        <dbReference type="Proteomes" id="UP000091956"/>
    </source>
</evidence>